<dbReference type="PANTHER" id="PTHR45790:SF3">
    <property type="entry name" value="S-ADENOSYL-L-METHIONINE-DEPENDENT UROPORPHYRINOGEN III METHYLTRANSFERASE, CHLOROPLASTIC"/>
    <property type="match status" value="1"/>
</dbReference>
<evidence type="ECO:0000256" key="6">
    <source>
        <dbReference type="RuleBase" id="RU003960"/>
    </source>
</evidence>
<evidence type="ECO:0000256" key="4">
    <source>
        <dbReference type="ARBA" id="ARBA00022691"/>
    </source>
</evidence>
<dbReference type="FunFam" id="3.30.950.10:FF:000001">
    <property type="entry name" value="Siroheme synthase"/>
    <property type="match status" value="1"/>
</dbReference>
<dbReference type="Gene3D" id="3.30.950.10">
    <property type="entry name" value="Methyltransferase, Cobalt-precorrin-4 Transmethylase, Domain 2"/>
    <property type="match status" value="1"/>
</dbReference>
<dbReference type="GO" id="GO:0032259">
    <property type="term" value="P:methylation"/>
    <property type="evidence" value="ECO:0007669"/>
    <property type="project" value="UniProtKB-KW"/>
</dbReference>
<dbReference type="GO" id="GO:0004852">
    <property type="term" value="F:uroporphyrinogen-III synthase activity"/>
    <property type="evidence" value="ECO:0007669"/>
    <property type="project" value="InterPro"/>
</dbReference>
<dbReference type="InterPro" id="IPR014776">
    <property type="entry name" value="4pyrrole_Mease_sub2"/>
</dbReference>
<dbReference type="PROSITE" id="PS00840">
    <property type="entry name" value="SUMT_2"/>
    <property type="match status" value="1"/>
</dbReference>
<keyword evidence="10" id="KW-1185">Reference proteome</keyword>
<dbReference type="InterPro" id="IPR014777">
    <property type="entry name" value="4pyrrole_Mease_sub1"/>
</dbReference>
<dbReference type="EC" id="2.1.1.107" evidence="1"/>
<dbReference type="InterPro" id="IPR035996">
    <property type="entry name" value="4pyrrol_Methylase_sf"/>
</dbReference>
<accession>A0A845QY73</accession>
<dbReference type="RefSeq" id="WP_160196946.1">
    <property type="nucleotide sequence ID" value="NZ_QXXA01000006.1"/>
</dbReference>
<dbReference type="GO" id="GO:0004851">
    <property type="term" value="F:uroporphyrin-III C-methyltransferase activity"/>
    <property type="evidence" value="ECO:0007669"/>
    <property type="project" value="UniProtKB-EC"/>
</dbReference>
<evidence type="ECO:0000259" key="8">
    <source>
        <dbReference type="Pfam" id="PF02602"/>
    </source>
</evidence>
<dbReference type="AlphaFoldDB" id="A0A845QY73"/>
<dbReference type="InterPro" id="IPR003043">
    <property type="entry name" value="Uropor_MeTrfase_CS"/>
</dbReference>
<dbReference type="InterPro" id="IPR003754">
    <property type="entry name" value="4pyrrol_synth_uPrphyn_synth"/>
</dbReference>
<dbReference type="Gene3D" id="3.40.50.10090">
    <property type="match status" value="2"/>
</dbReference>
<dbReference type="Proteomes" id="UP000467132">
    <property type="component" value="Unassembled WGS sequence"/>
</dbReference>
<evidence type="ECO:0000259" key="7">
    <source>
        <dbReference type="Pfam" id="PF00590"/>
    </source>
</evidence>
<gene>
    <name evidence="9" type="primary">cobA</name>
    <name evidence="9" type="ORF">D3Z33_06270</name>
</gene>
<dbReference type="NCBIfam" id="TIGR01469">
    <property type="entry name" value="cobA_cysG_Cterm"/>
    <property type="match status" value="1"/>
</dbReference>
<keyword evidence="2 6" id="KW-0489">Methyltransferase</keyword>
<evidence type="ECO:0000256" key="3">
    <source>
        <dbReference type="ARBA" id="ARBA00022679"/>
    </source>
</evidence>
<dbReference type="Pfam" id="PF00590">
    <property type="entry name" value="TP_methylase"/>
    <property type="match status" value="1"/>
</dbReference>
<dbReference type="SUPFAM" id="SSF53790">
    <property type="entry name" value="Tetrapyrrole methylase"/>
    <property type="match status" value="1"/>
</dbReference>
<dbReference type="CDD" id="cd11642">
    <property type="entry name" value="SUMT"/>
    <property type="match status" value="1"/>
</dbReference>
<dbReference type="InterPro" id="IPR006366">
    <property type="entry name" value="CobA/CysG_C"/>
</dbReference>
<dbReference type="GO" id="GO:0019354">
    <property type="term" value="P:siroheme biosynthetic process"/>
    <property type="evidence" value="ECO:0007669"/>
    <property type="project" value="InterPro"/>
</dbReference>
<feature type="domain" description="Tetrapyrrole biosynthesis uroporphyrinogen III synthase" evidence="8">
    <location>
        <begin position="266"/>
        <end position="490"/>
    </location>
</feature>
<comment type="similarity">
    <text evidence="6">Belongs to the precorrin methyltransferase family.</text>
</comment>
<sequence>MNKGKVYLIGAGPGDIGLITVKGMEKLKEADVIVYDRLVNDSLLKESKTECEMIYVGKKPNHHTLKQGEINKLLVEKAKEGKTVVRLKGGDPYVFGRGGEEGEELYKNNIEFEVVPGITSAIGGLCYAGIPITQRNVATSFHVFTGHLSDDEKEFDFESIVKLNGTLVFLMGMKNLEKITKGLMEYGKNPDTPVAIINWATRNNQKVITERLNKIYDYAVEKNMSSPSLIVIGDVVDYREKLSFFEKKPLHGKNIVVTRSRAQNSSMIKKLRELGANPIEFPTIKIEKLENTKLINEIKNIDKYNYIILTSENGVEIFFKELYKMGYDSRWLKNSKIVSIGKSTTEKLKQFGIIADIMPKTYKQEELYGLLKDKVKKDDNILLPRSAKGRKFIVEKLNQISNVCEIHTYTTVIDDSKSDEFIDNFKDVDYITFTSSSTVENFFEIIGKENKKLLSNAKLISIGPVTSSAIEEFGFKVFSQAKEYTIDGIISSILNN</sequence>
<dbReference type="SUPFAM" id="SSF69618">
    <property type="entry name" value="HemD-like"/>
    <property type="match status" value="1"/>
</dbReference>
<dbReference type="PANTHER" id="PTHR45790">
    <property type="entry name" value="SIROHEME SYNTHASE-RELATED"/>
    <property type="match status" value="1"/>
</dbReference>
<evidence type="ECO:0000256" key="1">
    <source>
        <dbReference type="ARBA" id="ARBA00012162"/>
    </source>
</evidence>
<dbReference type="Gene3D" id="3.40.1010.10">
    <property type="entry name" value="Cobalt-precorrin-4 Transmethylase, Domain 1"/>
    <property type="match status" value="1"/>
</dbReference>
<dbReference type="InterPro" id="IPR036108">
    <property type="entry name" value="4pyrrol_syn_uPrphyn_synt_sf"/>
</dbReference>
<organism evidence="9 10">
    <name type="scientific">Senegalia massiliensis</name>
    <dbReference type="NCBI Taxonomy" id="1720316"/>
    <lineage>
        <taxon>Bacteria</taxon>
        <taxon>Bacillati</taxon>
        <taxon>Bacillota</taxon>
        <taxon>Clostridia</taxon>
        <taxon>Eubacteriales</taxon>
        <taxon>Clostridiaceae</taxon>
        <taxon>Senegalia</taxon>
    </lineage>
</organism>
<keyword evidence="5" id="KW-0627">Porphyrin biosynthesis</keyword>
<evidence type="ECO:0000256" key="5">
    <source>
        <dbReference type="ARBA" id="ARBA00023244"/>
    </source>
</evidence>
<dbReference type="OrthoDB" id="9815856at2"/>
<dbReference type="InterPro" id="IPR050161">
    <property type="entry name" value="Siro_Cobalamin_biosynth"/>
</dbReference>
<evidence type="ECO:0000313" key="10">
    <source>
        <dbReference type="Proteomes" id="UP000467132"/>
    </source>
</evidence>
<reference evidence="9 10" key="1">
    <citation type="submission" date="2018-08" db="EMBL/GenBank/DDBJ databases">
        <title>Murine metabolic-syndrome-specific gut microbial biobank.</title>
        <authorList>
            <person name="Liu C."/>
        </authorList>
    </citation>
    <scope>NUCLEOTIDE SEQUENCE [LARGE SCALE GENOMIC DNA]</scope>
    <source>
        <strain evidence="9 10">583</strain>
    </source>
</reference>
<keyword evidence="4" id="KW-0949">S-adenosyl-L-methionine</keyword>
<evidence type="ECO:0000313" key="9">
    <source>
        <dbReference type="EMBL" id="NBI06466.1"/>
    </source>
</evidence>
<dbReference type="Pfam" id="PF02602">
    <property type="entry name" value="HEM4"/>
    <property type="match status" value="1"/>
</dbReference>
<proteinExistence type="inferred from homology"/>
<keyword evidence="3 6" id="KW-0808">Transferase</keyword>
<dbReference type="NCBIfam" id="NF004790">
    <property type="entry name" value="PRK06136.1"/>
    <property type="match status" value="1"/>
</dbReference>
<evidence type="ECO:0000256" key="2">
    <source>
        <dbReference type="ARBA" id="ARBA00022603"/>
    </source>
</evidence>
<dbReference type="CDD" id="cd06578">
    <property type="entry name" value="HemD"/>
    <property type="match status" value="1"/>
</dbReference>
<feature type="domain" description="Tetrapyrrole methylase" evidence="7">
    <location>
        <begin position="5"/>
        <end position="214"/>
    </location>
</feature>
<dbReference type="PROSITE" id="PS00839">
    <property type="entry name" value="SUMT_1"/>
    <property type="match status" value="1"/>
</dbReference>
<name>A0A845QY73_9CLOT</name>
<dbReference type="InterPro" id="IPR000878">
    <property type="entry name" value="4pyrrol_Mease"/>
</dbReference>
<protein>
    <recommendedName>
        <fullName evidence="1">uroporphyrinogen-III C-methyltransferase</fullName>
        <ecNumber evidence="1">2.1.1.107</ecNumber>
    </recommendedName>
</protein>
<dbReference type="FunFam" id="3.40.1010.10:FF:000001">
    <property type="entry name" value="Siroheme synthase"/>
    <property type="match status" value="1"/>
</dbReference>
<dbReference type="EMBL" id="QXXA01000006">
    <property type="protein sequence ID" value="NBI06466.1"/>
    <property type="molecule type" value="Genomic_DNA"/>
</dbReference>
<comment type="caution">
    <text evidence="9">The sequence shown here is derived from an EMBL/GenBank/DDBJ whole genome shotgun (WGS) entry which is preliminary data.</text>
</comment>